<evidence type="ECO:0000313" key="1">
    <source>
        <dbReference type="EMBL" id="PXY44501.1"/>
    </source>
</evidence>
<proteinExistence type="predicted"/>
<accession>A0A2V4BZM6</accession>
<organism evidence="1 2">
    <name type="scientific">Flavobacterium hydrophilum</name>
    <dbReference type="NCBI Taxonomy" id="2211445"/>
    <lineage>
        <taxon>Bacteria</taxon>
        <taxon>Pseudomonadati</taxon>
        <taxon>Bacteroidota</taxon>
        <taxon>Flavobacteriia</taxon>
        <taxon>Flavobacteriales</taxon>
        <taxon>Flavobacteriaceae</taxon>
        <taxon>Flavobacterium</taxon>
    </lineage>
</organism>
<reference evidence="1 2" key="1">
    <citation type="submission" date="2018-05" db="EMBL/GenBank/DDBJ databases">
        <title>Flavobacterium sp. strain IMCC34758, incomplete genome.</title>
        <authorList>
            <person name="Joung Y."/>
        </authorList>
    </citation>
    <scope>NUCLEOTIDE SEQUENCE [LARGE SCALE GENOMIC DNA]</scope>
    <source>
        <strain evidence="1 2">IMCC34758</strain>
    </source>
</reference>
<keyword evidence="2" id="KW-1185">Reference proteome</keyword>
<dbReference type="RefSeq" id="WP_110347228.1">
    <property type="nucleotide sequence ID" value="NZ_QJHL01000003.1"/>
</dbReference>
<dbReference type="AlphaFoldDB" id="A0A2V4BZM6"/>
<sequence length="90" mass="10510">MIKKSLKKDWLMLMGGMKDIASKYPIFKVEVTKESHIIINKDWDIICHFINNEYVEVVLTYKNEPCMTVRHLQSYSATASAVLQFIEDNL</sequence>
<dbReference type="Proteomes" id="UP000247681">
    <property type="component" value="Unassembled WGS sequence"/>
</dbReference>
<gene>
    <name evidence="1" type="ORF">DMB68_13620</name>
</gene>
<dbReference type="EMBL" id="QJHL01000003">
    <property type="protein sequence ID" value="PXY44501.1"/>
    <property type="molecule type" value="Genomic_DNA"/>
</dbReference>
<dbReference type="OrthoDB" id="1372519at2"/>
<comment type="caution">
    <text evidence="1">The sequence shown here is derived from an EMBL/GenBank/DDBJ whole genome shotgun (WGS) entry which is preliminary data.</text>
</comment>
<name>A0A2V4BZM6_9FLAO</name>
<protein>
    <submittedName>
        <fullName evidence="1">Uncharacterized protein</fullName>
    </submittedName>
</protein>
<evidence type="ECO:0000313" key="2">
    <source>
        <dbReference type="Proteomes" id="UP000247681"/>
    </source>
</evidence>